<evidence type="ECO:0000313" key="4">
    <source>
        <dbReference type="Proteomes" id="UP000014803"/>
    </source>
</evidence>
<dbReference type="EMBL" id="CP003969">
    <property type="protein sequence ID" value="AGP35695.1"/>
    <property type="molecule type" value="Genomic_DNA"/>
</dbReference>
<dbReference type="Proteomes" id="UP000014803">
    <property type="component" value="Chromosome"/>
</dbReference>
<feature type="region of interest" description="Disordered" evidence="1">
    <location>
        <begin position="103"/>
        <end position="144"/>
    </location>
</feature>
<accession>S4XUV7</accession>
<evidence type="ECO:0000256" key="1">
    <source>
        <dbReference type="SAM" id="MobiDB-lite"/>
    </source>
</evidence>
<proteinExistence type="predicted"/>
<dbReference type="Pfam" id="PF13503">
    <property type="entry name" value="DUF4123"/>
    <property type="match status" value="1"/>
</dbReference>
<dbReference type="Pfam" id="PF00498">
    <property type="entry name" value="FHA"/>
    <property type="match status" value="1"/>
</dbReference>
<evidence type="ECO:0000313" key="3">
    <source>
        <dbReference type="EMBL" id="AGP35695.1"/>
    </source>
</evidence>
<dbReference type="AlphaFoldDB" id="S4XUV7"/>
<evidence type="ECO:0000259" key="2">
    <source>
        <dbReference type="PROSITE" id="PS50006"/>
    </source>
</evidence>
<dbReference type="InterPro" id="IPR025391">
    <property type="entry name" value="DUF4123"/>
</dbReference>
<reference evidence="3 4" key="1">
    <citation type="journal article" date="2013" name="Sci. Rep.">
        <title>Extraordinary expansion of a Sorangium cellulosum genome from an alkaline milieu.</title>
        <authorList>
            <person name="Han K."/>
            <person name="Li Z.F."/>
            <person name="Peng R."/>
            <person name="Zhu L.P."/>
            <person name="Zhou T."/>
            <person name="Wang L.G."/>
            <person name="Li S.G."/>
            <person name="Zhang X.B."/>
            <person name="Hu W."/>
            <person name="Wu Z.H."/>
            <person name="Qin N."/>
            <person name="Li Y.Z."/>
        </authorList>
    </citation>
    <scope>NUCLEOTIDE SEQUENCE [LARGE SCALE GENOMIC DNA]</scope>
    <source>
        <strain evidence="3 4">So0157-2</strain>
    </source>
</reference>
<dbReference type="RefSeq" id="WP_020734940.1">
    <property type="nucleotide sequence ID" value="NC_021658.1"/>
</dbReference>
<dbReference type="KEGG" id="scu:SCE1572_14890"/>
<dbReference type="InterPro" id="IPR008984">
    <property type="entry name" value="SMAD_FHA_dom_sf"/>
</dbReference>
<dbReference type="OrthoDB" id="6431152at2"/>
<protein>
    <recommendedName>
        <fullName evidence="2">FHA domain-containing protein</fullName>
    </recommendedName>
</protein>
<dbReference type="PATRIC" id="fig|1254432.3.peg.3351"/>
<dbReference type="SUPFAM" id="SSF49879">
    <property type="entry name" value="SMAD/FHA domain"/>
    <property type="match status" value="1"/>
</dbReference>
<name>S4XUV7_SORCE</name>
<dbReference type="PROSITE" id="PS50006">
    <property type="entry name" value="FHA_DOMAIN"/>
    <property type="match status" value="1"/>
</dbReference>
<organism evidence="3 4">
    <name type="scientific">Sorangium cellulosum So0157-2</name>
    <dbReference type="NCBI Taxonomy" id="1254432"/>
    <lineage>
        <taxon>Bacteria</taxon>
        <taxon>Pseudomonadati</taxon>
        <taxon>Myxococcota</taxon>
        <taxon>Polyangia</taxon>
        <taxon>Polyangiales</taxon>
        <taxon>Polyangiaceae</taxon>
        <taxon>Sorangium</taxon>
    </lineage>
</organism>
<dbReference type="CDD" id="cd00060">
    <property type="entry name" value="FHA"/>
    <property type="match status" value="1"/>
</dbReference>
<gene>
    <name evidence="3" type="ORF">SCE1572_14890</name>
</gene>
<dbReference type="SMART" id="SM00240">
    <property type="entry name" value="FHA"/>
    <property type="match status" value="1"/>
</dbReference>
<feature type="domain" description="FHA" evidence="2">
    <location>
        <begin position="31"/>
        <end position="81"/>
    </location>
</feature>
<dbReference type="Gene3D" id="2.60.200.20">
    <property type="match status" value="1"/>
</dbReference>
<dbReference type="HOGENOM" id="CLU_899875_0_0_7"/>
<dbReference type="STRING" id="1254432.SCE1572_14890"/>
<sequence length="318" mass="34931">MSEDQEAGFVLRVISGPLAGQTAHIPGDRPLLVGRAPESDLSISSDGELSALHFSVEQIDGSYLLRDLGSRNGTQVNRERAREVSLRDGDEIRAGATLFTVVRHEPSRRYAPTEPAPPSRRARTEPVPSSRRARRTGIPATGSPFTASARARLRQERSPLFAVVDAARDPRIRLLLGEAGEQTASLYTGFQGEILADVGPTLVHLPPGSTLLDALVDCGWGDSWGVFLTSNRPFGDVRKHLRRFLLVESGTGKQQYFRFYDPRVLRGFLPTCGPRKIEALFEEIEAFAMEAEDPGKLLRFTAQGGKAIREESALERES</sequence>
<dbReference type="eggNOG" id="COG1716">
    <property type="taxonomic scope" value="Bacteria"/>
</dbReference>
<dbReference type="InterPro" id="IPR000253">
    <property type="entry name" value="FHA_dom"/>
</dbReference>